<feature type="transmembrane region" description="Helical" evidence="1">
    <location>
        <begin position="21"/>
        <end position="41"/>
    </location>
</feature>
<dbReference type="InterPro" id="IPR049978">
    <property type="entry name" value="SCO6880-like"/>
</dbReference>
<sequence length="496" mass="53606">MTEERITYGNWFEKKSPGISILTLPGTLILGAGIAVIVFMVSKVDNGWVTAGSVTALVFAEFFYGWEYDGKTMARRIAEKREITKRTRNGESDYITGAMSNLANNEGGHPLPGILAQTKLLRGVDGYGNAFDAIHYPSKNLFAVSFRCEPDGHGMEDQDLIDMMVAKYGAWIATLSVEEGVIGASVIIDSAPGTGVELGESVRGERDPEAPPAASRIMDALVTDLPNHSSDVTGYVTVVWKQAAMASSAGNAADAVVEIAKRLPSHAAALSAGGAGDPVPMTEPDLVEVAQVAYDPETAIAFDLLRARDQAVELDWAAAGPSFLAERRGCLLLPGGAAETVEMRRPPRGVVFDNHLLRMLQPNGSFLRKRVAIFYQAVPADKAQTQAENAVRAEDFVAGQKKGRRTATTRRGIRVAEKLDAEIAEGASLIPFAMLMTGTYDDDPESSRRARNTLLSLMTSSRMKVRRSKGLQAALFHMTLPFGLIPWEFADNPFKK</sequence>
<feature type="transmembrane region" description="Helical" evidence="1">
    <location>
        <begin position="47"/>
        <end position="66"/>
    </location>
</feature>
<comment type="caution">
    <text evidence="2">The sequence shown here is derived from an EMBL/GenBank/DDBJ whole genome shotgun (WGS) entry which is preliminary data.</text>
</comment>
<evidence type="ECO:0000313" key="2">
    <source>
        <dbReference type="EMBL" id="GAA4484645.1"/>
    </source>
</evidence>
<evidence type="ECO:0000256" key="1">
    <source>
        <dbReference type="SAM" id="Phobius"/>
    </source>
</evidence>
<feature type="transmembrane region" description="Helical" evidence="1">
    <location>
        <begin position="470"/>
        <end position="490"/>
    </location>
</feature>
<dbReference type="EMBL" id="BAABGP010000012">
    <property type="protein sequence ID" value="GAA4484645.1"/>
    <property type="molecule type" value="Genomic_DNA"/>
</dbReference>
<gene>
    <name evidence="2" type="ORF">GCM10023171_17840</name>
</gene>
<keyword evidence="3" id="KW-1185">Reference proteome</keyword>
<keyword evidence="1" id="KW-0472">Membrane</keyword>
<accession>A0ABP8PAE6</accession>
<dbReference type="NCBIfam" id="NF042935">
    <property type="entry name" value="SCO6880_fam"/>
    <property type="match status" value="1"/>
</dbReference>
<reference evidence="3" key="1">
    <citation type="journal article" date="2019" name="Int. J. Syst. Evol. Microbiol.">
        <title>The Global Catalogue of Microorganisms (GCM) 10K type strain sequencing project: providing services to taxonomists for standard genome sequencing and annotation.</title>
        <authorList>
            <consortium name="The Broad Institute Genomics Platform"/>
            <consortium name="The Broad Institute Genome Sequencing Center for Infectious Disease"/>
            <person name="Wu L."/>
            <person name="Ma J."/>
        </authorList>
    </citation>
    <scope>NUCLEOTIDE SEQUENCE [LARGE SCALE GENOMIC DNA]</scope>
    <source>
        <strain evidence="3">JCM 17839</strain>
    </source>
</reference>
<evidence type="ECO:0000313" key="3">
    <source>
        <dbReference type="Proteomes" id="UP001500731"/>
    </source>
</evidence>
<dbReference type="RefSeq" id="WP_345186216.1">
    <property type="nucleotide sequence ID" value="NZ_BAABGP010000012.1"/>
</dbReference>
<organism evidence="2 3">
    <name type="scientific">Microbacterium panaciterrae</name>
    <dbReference type="NCBI Taxonomy" id="985759"/>
    <lineage>
        <taxon>Bacteria</taxon>
        <taxon>Bacillati</taxon>
        <taxon>Actinomycetota</taxon>
        <taxon>Actinomycetes</taxon>
        <taxon>Micrococcales</taxon>
        <taxon>Microbacteriaceae</taxon>
        <taxon>Microbacterium</taxon>
    </lineage>
</organism>
<proteinExistence type="predicted"/>
<name>A0ABP8PAE6_9MICO</name>
<keyword evidence="1" id="KW-0812">Transmembrane</keyword>
<protein>
    <submittedName>
        <fullName evidence="2">Uncharacterized protein</fullName>
    </submittedName>
</protein>
<keyword evidence="1" id="KW-1133">Transmembrane helix</keyword>
<dbReference type="Proteomes" id="UP001500731">
    <property type="component" value="Unassembled WGS sequence"/>
</dbReference>